<dbReference type="AlphaFoldDB" id="A0A183EXC1"/>
<dbReference type="EMBL" id="UYRT01105953">
    <property type="protein sequence ID" value="VDN44420.1"/>
    <property type="molecule type" value="Genomic_DNA"/>
</dbReference>
<dbReference type="Proteomes" id="UP000271098">
    <property type="component" value="Unassembled WGS sequence"/>
</dbReference>
<dbReference type="Gene3D" id="1.10.287.70">
    <property type="match status" value="1"/>
</dbReference>
<feature type="transmembrane region" description="Helical" evidence="1">
    <location>
        <begin position="78"/>
        <end position="105"/>
    </location>
</feature>
<evidence type="ECO:0000313" key="3">
    <source>
        <dbReference type="Proteomes" id="UP000271098"/>
    </source>
</evidence>
<sequence length="143" mass="15864">MNYFARSMERKPRHALTTGTTVTAAAGLNTTFYDGNLYTTFTFKICKYECFHNVAEMKLLTQLQPASTLSQLKQLDHLLGIPVMVAVMAMIGWTALGCFLVHLYLPTAQTSLAFYFIFNSLATIGVGDVEPGGEFCIFCAFHN</sequence>
<dbReference type="WBParaSite" id="GPUH_0002564201-mRNA-1">
    <property type="protein sequence ID" value="GPUH_0002564201-mRNA-1"/>
    <property type="gene ID" value="GPUH_0002564201"/>
</dbReference>
<gene>
    <name evidence="2" type="ORF">GPUH_LOCUS25612</name>
</gene>
<reference evidence="2 3" key="2">
    <citation type="submission" date="2018-11" db="EMBL/GenBank/DDBJ databases">
        <authorList>
            <consortium name="Pathogen Informatics"/>
        </authorList>
    </citation>
    <scope>NUCLEOTIDE SEQUENCE [LARGE SCALE GENOMIC DNA]</scope>
</reference>
<evidence type="ECO:0000313" key="2">
    <source>
        <dbReference type="EMBL" id="VDN44420.1"/>
    </source>
</evidence>
<evidence type="ECO:0000313" key="4">
    <source>
        <dbReference type="WBParaSite" id="GPUH_0002564201-mRNA-1"/>
    </source>
</evidence>
<keyword evidence="3" id="KW-1185">Reference proteome</keyword>
<keyword evidence="1" id="KW-0472">Membrane</keyword>
<protein>
    <submittedName>
        <fullName evidence="4">Ion_trans_2 domain-containing protein</fullName>
    </submittedName>
</protein>
<dbReference type="SUPFAM" id="SSF81324">
    <property type="entry name" value="Voltage-gated potassium channels"/>
    <property type="match status" value="1"/>
</dbReference>
<proteinExistence type="predicted"/>
<evidence type="ECO:0000256" key="1">
    <source>
        <dbReference type="SAM" id="Phobius"/>
    </source>
</evidence>
<keyword evidence="1" id="KW-1133">Transmembrane helix</keyword>
<organism evidence="4">
    <name type="scientific">Gongylonema pulchrum</name>
    <dbReference type="NCBI Taxonomy" id="637853"/>
    <lineage>
        <taxon>Eukaryota</taxon>
        <taxon>Metazoa</taxon>
        <taxon>Ecdysozoa</taxon>
        <taxon>Nematoda</taxon>
        <taxon>Chromadorea</taxon>
        <taxon>Rhabditida</taxon>
        <taxon>Spirurina</taxon>
        <taxon>Spiruromorpha</taxon>
        <taxon>Spiruroidea</taxon>
        <taxon>Gongylonematidae</taxon>
        <taxon>Gongylonema</taxon>
    </lineage>
</organism>
<reference evidence="4" key="1">
    <citation type="submission" date="2016-06" db="UniProtKB">
        <authorList>
            <consortium name="WormBaseParasite"/>
        </authorList>
    </citation>
    <scope>IDENTIFICATION</scope>
</reference>
<name>A0A183EXC1_9BILA</name>
<dbReference type="OrthoDB" id="5821326at2759"/>
<accession>A0A183EXC1</accession>
<keyword evidence="1" id="KW-0812">Transmembrane</keyword>